<dbReference type="AlphaFoldDB" id="A0AAN9AG37"/>
<dbReference type="GO" id="GO:0005634">
    <property type="term" value="C:nucleus"/>
    <property type="evidence" value="ECO:0007669"/>
    <property type="project" value="TreeGrafter"/>
</dbReference>
<dbReference type="GO" id="GO:0006508">
    <property type="term" value="P:proteolysis"/>
    <property type="evidence" value="ECO:0007669"/>
    <property type="project" value="UniProtKB-KW"/>
</dbReference>
<keyword evidence="11" id="KW-1185">Reference proteome</keyword>
<dbReference type="GO" id="GO:0071567">
    <property type="term" value="F:deUFMylase activity"/>
    <property type="evidence" value="ECO:0007669"/>
    <property type="project" value="UniProtKB-ARBA"/>
</dbReference>
<comment type="caution">
    <text evidence="10">The sequence shown here is derived from an EMBL/GenBank/DDBJ whole genome shotgun (WGS) entry which is preliminary data.</text>
</comment>
<dbReference type="InterPro" id="IPR012462">
    <property type="entry name" value="UFSP1/2_DUB_cat"/>
</dbReference>
<proteinExistence type="inferred from homology"/>
<evidence type="ECO:0000256" key="7">
    <source>
        <dbReference type="ARBA" id="ARBA00073264"/>
    </source>
</evidence>
<comment type="function">
    <text evidence="6">Thiol protease which recognizes and hydrolyzes the peptide bond at the C-terminal Gly of UFM1, a ubiquitin-like modifier protein bound to a number of target proteins. Does not hydrolyze SUMO1 or ISG15 ubiquitin-like proteins.</text>
</comment>
<evidence type="ECO:0000256" key="4">
    <source>
        <dbReference type="ARBA" id="ARBA00022801"/>
    </source>
</evidence>
<feature type="domain" description="UFSP2 second" evidence="9">
    <location>
        <begin position="195"/>
        <end position="336"/>
    </location>
</feature>
<name>A0AAN9AG37_HALRR</name>
<evidence type="ECO:0000256" key="5">
    <source>
        <dbReference type="ARBA" id="ARBA00022807"/>
    </source>
</evidence>
<feature type="domain" description="UFSP1/2/DUB catalytic" evidence="8">
    <location>
        <begin position="364"/>
        <end position="548"/>
    </location>
</feature>
<dbReference type="EMBL" id="JAXCGZ010000306">
    <property type="protein sequence ID" value="KAK7086197.1"/>
    <property type="molecule type" value="Genomic_DNA"/>
</dbReference>
<accession>A0AAN9AG37</accession>
<dbReference type="Gene3D" id="3.90.70.130">
    <property type="match status" value="1"/>
</dbReference>
<keyword evidence="4" id="KW-0378">Hydrolase</keyword>
<evidence type="ECO:0000256" key="2">
    <source>
        <dbReference type="ARBA" id="ARBA00022670"/>
    </source>
</evidence>
<dbReference type="Proteomes" id="UP001381693">
    <property type="component" value="Unassembled WGS sequence"/>
</dbReference>
<keyword evidence="5" id="KW-0788">Thiol protease</keyword>
<dbReference type="FunFam" id="3.90.70.130:FF:000001">
    <property type="entry name" value="Probable Ufm1-specific protease 2"/>
    <property type="match status" value="1"/>
</dbReference>
<dbReference type="PANTHER" id="PTHR48153:SF2">
    <property type="entry name" value="UFM1-SPECIFIC PROTEASE 2"/>
    <property type="match status" value="1"/>
</dbReference>
<dbReference type="PANTHER" id="PTHR48153">
    <property type="entry name" value="UFM1-SPECIFIC PROTEASE 2"/>
    <property type="match status" value="1"/>
</dbReference>
<keyword evidence="2 10" id="KW-0645">Protease</keyword>
<keyword evidence="3" id="KW-0833">Ubl conjugation pathway</keyword>
<dbReference type="Pfam" id="PF07910">
    <property type="entry name" value="Peptidase_C78"/>
    <property type="match status" value="1"/>
</dbReference>
<evidence type="ECO:0000313" key="10">
    <source>
        <dbReference type="EMBL" id="KAK7086197.1"/>
    </source>
</evidence>
<reference evidence="10 11" key="1">
    <citation type="submission" date="2023-11" db="EMBL/GenBank/DDBJ databases">
        <title>Halocaridina rubra genome assembly.</title>
        <authorList>
            <person name="Smith C."/>
        </authorList>
    </citation>
    <scope>NUCLEOTIDE SEQUENCE [LARGE SCALE GENOMIC DNA]</scope>
    <source>
        <strain evidence="10">EP-1</strain>
        <tissue evidence="10">Whole</tissue>
    </source>
</reference>
<gene>
    <name evidence="10" type="primary">UFSP2</name>
    <name evidence="10" type="ORF">SK128_002831</name>
</gene>
<evidence type="ECO:0000259" key="8">
    <source>
        <dbReference type="Pfam" id="PF07910"/>
    </source>
</evidence>
<dbReference type="InterPro" id="IPR049387">
    <property type="entry name" value="UFSP2-like_2nd"/>
</dbReference>
<evidence type="ECO:0000256" key="6">
    <source>
        <dbReference type="ARBA" id="ARBA00057559"/>
    </source>
</evidence>
<organism evidence="10 11">
    <name type="scientific">Halocaridina rubra</name>
    <name type="common">Hawaiian red shrimp</name>
    <dbReference type="NCBI Taxonomy" id="373956"/>
    <lineage>
        <taxon>Eukaryota</taxon>
        <taxon>Metazoa</taxon>
        <taxon>Ecdysozoa</taxon>
        <taxon>Arthropoda</taxon>
        <taxon>Crustacea</taxon>
        <taxon>Multicrustacea</taxon>
        <taxon>Malacostraca</taxon>
        <taxon>Eumalacostraca</taxon>
        <taxon>Eucarida</taxon>
        <taxon>Decapoda</taxon>
        <taxon>Pleocyemata</taxon>
        <taxon>Caridea</taxon>
        <taxon>Atyoidea</taxon>
        <taxon>Atyidae</taxon>
        <taxon>Halocaridina</taxon>
    </lineage>
</organism>
<evidence type="ECO:0000313" key="11">
    <source>
        <dbReference type="Proteomes" id="UP001381693"/>
    </source>
</evidence>
<evidence type="ECO:0000259" key="9">
    <source>
        <dbReference type="Pfam" id="PF20908"/>
    </source>
</evidence>
<dbReference type="GO" id="GO:0005783">
    <property type="term" value="C:endoplasmic reticulum"/>
    <property type="evidence" value="ECO:0007669"/>
    <property type="project" value="TreeGrafter"/>
</dbReference>
<sequence length="556" mass="62590">MKGEVFVLSQLIQRLKYLEPIEGCLYGLSTVDGNLVLAALSAKSVSVNHDVSLLLPPPLTPVGRFQVCKDNYENPEIEDEEVALIWDQKDLHIFFKEDGDLILGSFTTLSEREFYSKFFIAKVSYKFDLTSKDSAASVKTVINNMREMLESPSACFRLQDTNLLLQNNDDGVLNLGGLFSDVDEAFEEALAGTGKKRLLYHTAAFKLLINRSCASSTYAPEVRIDNRKTNILSVHLNGEAFLYIEKAIPVSNVAKLLVDGIVQQLNLSEYWMNRQLEDKKLRGMLASYTSLHYIAGHLVNLIYPESCDESCLDSYRREVHKSLLFPLDRPMVRRLNRIPPLPENKNSVLTNTHFGVRPSGVAGEISIVPGTYGYHHYMQDHFDDNKWGCAYRSLQTVISWFRYQGYTDKPIPTHKEIQKCLVNIGDKPSSFVGSTQWIGSTEVGFVLDSMFNITSKFINVSSGAELAYKGRELALHFKFQGAPVMIGGGVLAHTIIGVDWNPDTGDISYLILDPHYTGAEEISTIQNKGWCGWKGQDFWKKDAYYNLCLPQRPSCI</sequence>
<dbReference type="Pfam" id="PF20908">
    <property type="entry name" value="UfSP2_N"/>
    <property type="match status" value="1"/>
</dbReference>
<evidence type="ECO:0000256" key="1">
    <source>
        <dbReference type="ARBA" id="ARBA00008552"/>
    </source>
</evidence>
<comment type="similarity">
    <text evidence="1">Belongs to the peptidase C78 family.</text>
</comment>
<protein>
    <recommendedName>
        <fullName evidence="7">Probable Ufm1-specific protease 2</fullName>
    </recommendedName>
</protein>
<evidence type="ECO:0000256" key="3">
    <source>
        <dbReference type="ARBA" id="ARBA00022786"/>
    </source>
</evidence>